<keyword evidence="1 2" id="KW-0727">SH2 domain</keyword>
<dbReference type="Proteomes" id="UP000472265">
    <property type="component" value="Chromosome 18"/>
</dbReference>
<evidence type="ECO:0000256" key="3">
    <source>
        <dbReference type="SAM" id="MobiDB-lite"/>
    </source>
</evidence>
<reference evidence="5" key="3">
    <citation type="submission" date="2025-09" db="UniProtKB">
        <authorList>
            <consortium name="Ensembl"/>
        </authorList>
    </citation>
    <scope>IDENTIFICATION</scope>
</reference>
<evidence type="ECO:0000313" key="5">
    <source>
        <dbReference type="Ensembl" id="ENSSAUP00010028203.1"/>
    </source>
</evidence>
<dbReference type="AlphaFoldDB" id="A0A671VMH2"/>
<accession>A0A671VMH2</accession>
<dbReference type="GeneTree" id="ENSGT00530000063841"/>
<proteinExistence type="predicted"/>
<evidence type="ECO:0000259" key="4">
    <source>
        <dbReference type="PROSITE" id="PS50001"/>
    </source>
</evidence>
<dbReference type="Ensembl" id="ENSSAUT00010029734.1">
    <property type="protein sequence ID" value="ENSSAUP00010028203.1"/>
    <property type="gene ID" value="ENSSAUG00010012128.1"/>
</dbReference>
<dbReference type="PANTHER" id="PTHR16186">
    <property type="entry name" value="SIGNAL-TRANSDUCING ADAPTOR PROTEIN-RELATED"/>
    <property type="match status" value="1"/>
</dbReference>
<feature type="region of interest" description="Disordered" evidence="3">
    <location>
        <begin position="322"/>
        <end position="351"/>
    </location>
</feature>
<gene>
    <name evidence="5" type="primary">LOC115568507</name>
</gene>
<dbReference type="Pfam" id="PF00017">
    <property type="entry name" value="SH2"/>
    <property type="match status" value="1"/>
</dbReference>
<dbReference type="InterPro" id="IPR039111">
    <property type="entry name" value="STAP1/STAP2"/>
</dbReference>
<reference evidence="5" key="2">
    <citation type="submission" date="2025-08" db="UniProtKB">
        <authorList>
            <consortium name="Ensembl"/>
        </authorList>
    </citation>
    <scope>IDENTIFICATION</scope>
</reference>
<evidence type="ECO:0000256" key="1">
    <source>
        <dbReference type="ARBA" id="ARBA00022999"/>
    </source>
</evidence>
<dbReference type="GO" id="GO:0019901">
    <property type="term" value="F:protein kinase binding"/>
    <property type="evidence" value="ECO:0007669"/>
    <property type="project" value="TreeGrafter"/>
</dbReference>
<dbReference type="SUPFAM" id="SSF50729">
    <property type="entry name" value="PH domain-like"/>
    <property type="match status" value="1"/>
</dbReference>
<dbReference type="InterPro" id="IPR011993">
    <property type="entry name" value="PH-like_dom_sf"/>
</dbReference>
<organism evidence="5 6">
    <name type="scientific">Sparus aurata</name>
    <name type="common">Gilthead sea bream</name>
    <dbReference type="NCBI Taxonomy" id="8175"/>
    <lineage>
        <taxon>Eukaryota</taxon>
        <taxon>Metazoa</taxon>
        <taxon>Chordata</taxon>
        <taxon>Craniata</taxon>
        <taxon>Vertebrata</taxon>
        <taxon>Euteleostomi</taxon>
        <taxon>Actinopterygii</taxon>
        <taxon>Neopterygii</taxon>
        <taxon>Teleostei</taxon>
        <taxon>Neoteleostei</taxon>
        <taxon>Acanthomorphata</taxon>
        <taxon>Eupercaria</taxon>
        <taxon>Spariformes</taxon>
        <taxon>Sparidae</taxon>
        <taxon>Sparus</taxon>
    </lineage>
</organism>
<sequence length="440" mass="49661">MCLPKNRCTLLSLINEGNTAETYCKLQVMVVSLLGQYTEKLDLEELKTMELDSPYEKKAPTIFTLTLKTGEVQLKMDNPDKGEEWRGYILTVIKKQLPSKLQLLPGQMLQLEDVLAQEKRRNMPMPRPPLPPRPPFLSSASTYSSTPPIKDVPDGAPGVPECFFNVSRAEAERMLEANPECGSIILRPSTHAKNYALTLRQLTASGPVKKNYRLTATDSGFIIELDTPVKASSLNDVLKYFLEKTEYRLHPFMSSQPYDTCIGESNTAVRKLSLLSVKYTTSNSVYVCVFSTDVSPAPVNISLNTPIAKTVPKAQVAPMLRSNTKEERPLPDEPVDGEYINPDDHIPDRHKKKQVHFDGELRDALKLRRDTIDSAADKEEVYQNQTGDKPHTVQWMNKKSMSLPGHCFHLPLPVSLCRLHCDHFTRRTMADLDDHFDLIH</sequence>
<dbReference type="InParanoid" id="A0A671VMH2"/>
<dbReference type="GO" id="GO:0035591">
    <property type="term" value="F:signaling adaptor activity"/>
    <property type="evidence" value="ECO:0007669"/>
    <property type="project" value="InterPro"/>
</dbReference>
<keyword evidence="6" id="KW-1185">Reference proteome</keyword>
<dbReference type="InterPro" id="IPR036860">
    <property type="entry name" value="SH2_dom_sf"/>
</dbReference>
<dbReference type="PROSITE" id="PS50001">
    <property type="entry name" value="SH2"/>
    <property type="match status" value="1"/>
</dbReference>
<dbReference type="InterPro" id="IPR000980">
    <property type="entry name" value="SH2"/>
</dbReference>
<feature type="domain" description="SH2" evidence="4">
    <location>
        <begin position="165"/>
        <end position="258"/>
    </location>
</feature>
<evidence type="ECO:0000256" key="2">
    <source>
        <dbReference type="PROSITE-ProRule" id="PRU00191"/>
    </source>
</evidence>
<dbReference type="PANTHER" id="PTHR16186:SF10">
    <property type="entry name" value="SIGNAL-TRANSDUCING ADAPTOR PROTEIN 1"/>
    <property type="match status" value="1"/>
</dbReference>
<dbReference type="GO" id="GO:0050861">
    <property type="term" value="P:positive regulation of B cell receptor signaling pathway"/>
    <property type="evidence" value="ECO:0007669"/>
    <property type="project" value="TreeGrafter"/>
</dbReference>
<name>A0A671VMH2_SPAAU</name>
<dbReference type="SUPFAM" id="SSF55550">
    <property type="entry name" value="SH2 domain"/>
    <property type="match status" value="1"/>
</dbReference>
<dbReference type="GO" id="GO:0007169">
    <property type="term" value="P:cell surface receptor protein tyrosine kinase signaling pathway"/>
    <property type="evidence" value="ECO:0007669"/>
    <property type="project" value="TreeGrafter"/>
</dbReference>
<dbReference type="Gene3D" id="2.30.29.30">
    <property type="entry name" value="Pleckstrin-homology domain (PH domain)/Phosphotyrosine-binding domain (PTB)"/>
    <property type="match status" value="1"/>
</dbReference>
<dbReference type="Gene3D" id="3.30.505.10">
    <property type="entry name" value="SH2 domain"/>
    <property type="match status" value="1"/>
</dbReference>
<evidence type="ECO:0000313" key="6">
    <source>
        <dbReference type="Proteomes" id="UP000472265"/>
    </source>
</evidence>
<protein>
    <submittedName>
        <fullName evidence="5">Signal-transducing adaptor protein 1-like</fullName>
    </submittedName>
</protein>
<reference evidence="5" key="1">
    <citation type="submission" date="2021-04" db="EMBL/GenBank/DDBJ databases">
        <authorList>
            <consortium name="Wellcome Sanger Institute Data Sharing"/>
        </authorList>
    </citation>
    <scope>NUCLEOTIDE SEQUENCE [LARGE SCALE GENOMIC DNA]</scope>
</reference>